<feature type="region of interest" description="Disordered" evidence="1">
    <location>
        <begin position="193"/>
        <end position="242"/>
    </location>
</feature>
<dbReference type="InterPro" id="IPR011992">
    <property type="entry name" value="EF-hand-dom_pair"/>
</dbReference>
<evidence type="ECO:0000313" key="3">
    <source>
        <dbReference type="Proteomes" id="UP000006671"/>
    </source>
</evidence>
<dbReference type="InParanoid" id="D2VFS8"/>
<feature type="region of interest" description="Disordered" evidence="1">
    <location>
        <begin position="1"/>
        <end position="33"/>
    </location>
</feature>
<dbReference type="SUPFAM" id="SSF47473">
    <property type="entry name" value="EF-hand"/>
    <property type="match status" value="1"/>
</dbReference>
<dbReference type="OrthoDB" id="10439357at2759"/>
<evidence type="ECO:0000256" key="1">
    <source>
        <dbReference type="SAM" id="MobiDB-lite"/>
    </source>
</evidence>
<evidence type="ECO:0000313" key="2">
    <source>
        <dbReference type="EMBL" id="EFC44524.1"/>
    </source>
</evidence>
<accession>D2VFS8</accession>
<feature type="compositionally biased region" description="Basic and acidic residues" evidence="1">
    <location>
        <begin position="205"/>
        <end position="227"/>
    </location>
</feature>
<sequence>MSSFIKASSTPTFSTSSTSSSRPTPSPSLTRIGGNYMDRNKSLFQFSIAKIQNYERVYQRVLVDRKQKQKNIKALNIYSDLAECLRLCGAAPTSDQLMFHFNQHLKSGDEFFTFGDFLDILSRQYDLEKDVDYEDIFAKFFVLNSFGERYIPIKALKKLLFEMGVDQLKSETEFDLFVKHILGEEEYNLQMKRWEKKKSKNSPTKKNEKPPPKKVKSEGNDSEFFKVDEEEDSSSGEEKEEKPELFISLVQFLDLIQKK</sequence>
<proteinExistence type="predicted"/>
<dbReference type="EMBL" id="GG738868">
    <property type="protein sequence ID" value="EFC44524.1"/>
    <property type="molecule type" value="Genomic_DNA"/>
</dbReference>
<reference evidence="2 3" key="1">
    <citation type="journal article" date="2010" name="Cell">
        <title>The genome of Naegleria gruberi illuminates early eukaryotic versatility.</title>
        <authorList>
            <person name="Fritz-Laylin L.K."/>
            <person name="Prochnik S.E."/>
            <person name="Ginger M.L."/>
            <person name="Dacks J.B."/>
            <person name="Carpenter M.L."/>
            <person name="Field M.C."/>
            <person name="Kuo A."/>
            <person name="Paredez A."/>
            <person name="Chapman J."/>
            <person name="Pham J."/>
            <person name="Shu S."/>
            <person name="Neupane R."/>
            <person name="Cipriano M."/>
            <person name="Mancuso J."/>
            <person name="Tu H."/>
            <person name="Salamov A."/>
            <person name="Lindquist E."/>
            <person name="Shapiro H."/>
            <person name="Lucas S."/>
            <person name="Grigoriev I.V."/>
            <person name="Cande W.Z."/>
            <person name="Fulton C."/>
            <person name="Rokhsar D.S."/>
            <person name="Dawson S.C."/>
        </authorList>
    </citation>
    <scope>NUCLEOTIDE SEQUENCE [LARGE SCALE GENOMIC DNA]</scope>
    <source>
        <strain evidence="2 3">NEG-M</strain>
    </source>
</reference>
<gene>
    <name evidence="2" type="ORF">NAEGRDRAFT_67729</name>
</gene>
<dbReference type="RefSeq" id="XP_002677268.1">
    <property type="nucleotide sequence ID" value="XM_002677222.1"/>
</dbReference>
<organism evidence="3">
    <name type="scientific">Naegleria gruberi</name>
    <name type="common">Amoeba</name>
    <dbReference type="NCBI Taxonomy" id="5762"/>
    <lineage>
        <taxon>Eukaryota</taxon>
        <taxon>Discoba</taxon>
        <taxon>Heterolobosea</taxon>
        <taxon>Tetramitia</taxon>
        <taxon>Eutetramitia</taxon>
        <taxon>Vahlkampfiidae</taxon>
        <taxon>Naegleria</taxon>
    </lineage>
</organism>
<dbReference type="KEGG" id="ngr:NAEGRDRAFT_67729"/>
<protein>
    <submittedName>
        <fullName evidence="2">Predicted protein</fullName>
    </submittedName>
</protein>
<dbReference type="Proteomes" id="UP000006671">
    <property type="component" value="Unassembled WGS sequence"/>
</dbReference>
<dbReference type="VEuPathDB" id="AmoebaDB:NAEGRDRAFT_67729"/>
<dbReference type="AlphaFoldDB" id="D2VFS8"/>
<name>D2VFS8_NAEGR</name>
<dbReference type="GeneID" id="8850156"/>
<keyword evidence="3" id="KW-1185">Reference proteome</keyword>
<dbReference type="Gene3D" id="1.10.238.10">
    <property type="entry name" value="EF-hand"/>
    <property type="match status" value="1"/>
</dbReference>
<feature type="compositionally biased region" description="Low complexity" evidence="1">
    <location>
        <begin position="8"/>
        <end position="23"/>
    </location>
</feature>